<dbReference type="EMBL" id="KQ435037">
    <property type="protein sequence ID" value="KZC14111.1"/>
    <property type="molecule type" value="Genomic_DNA"/>
</dbReference>
<accession>A0A154PQC8</accession>
<organism evidence="1 2">
    <name type="scientific">Dufourea novaeangliae</name>
    <name type="common">Sweat bee</name>
    <dbReference type="NCBI Taxonomy" id="178035"/>
    <lineage>
        <taxon>Eukaryota</taxon>
        <taxon>Metazoa</taxon>
        <taxon>Ecdysozoa</taxon>
        <taxon>Arthropoda</taxon>
        <taxon>Hexapoda</taxon>
        <taxon>Insecta</taxon>
        <taxon>Pterygota</taxon>
        <taxon>Neoptera</taxon>
        <taxon>Endopterygota</taxon>
        <taxon>Hymenoptera</taxon>
        <taxon>Apocrita</taxon>
        <taxon>Aculeata</taxon>
        <taxon>Apoidea</taxon>
        <taxon>Anthophila</taxon>
        <taxon>Halictidae</taxon>
        <taxon>Rophitinae</taxon>
        <taxon>Dufourea</taxon>
    </lineage>
</organism>
<reference evidence="1 2" key="1">
    <citation type="submission" date="2015-07" db="EMBL/GenBank/DDBJ databases">
        <title>The genome of Dufourea novaeangliae.</title>
        <authorList>
            <person name="Pan H."/>
            <person name="Kapheim K."/>
        </authorList>
    </citation>
    <scope>NUCLEOTIDE SEQUENCE [LARGE SCALE GENOMIC DNA]</scope>
    <source>
        <strain evidence="1">0120121106</strain>
        <tissue evidence="1">Whole body</tissue>
    </source>
</reference>
<keyword evidence="2" id="KW-1185">Reference proteome</keyword>
<sequence length="52" mass="5657">MDALAVVNDSISNVWPSPLLVDPTNVEPVKTTRPTWAYNNTCQLSTRGVNGN</sequence>
<evidence type="ECO:0000313" key="2">
    <source>
        <dbReference type="Proteomes" id="UP000076502"/>
    </source>
</evidence>
<dbReference type="Proteomes" id="UP000076502">
    <property type="component" value="Unassembled WGS sequence"/>
</dbReference>
<gene>
    <name evidence="1" type="ORF">WN55_06343</name>
</gene>
<proteinExistence type="predicted"/>
<name>A0A154PQC8_DUFNO</name>
<evidence type="ECO:0000313" key="1">
    <source>
        <dbReference type="EMBL" id="KZC14111.1"/>
    </source>
</evidence>
<dbReference type="AlphaFoldDB" id="A0A154PQC8"/>
<protein>
    <submittedName>
        <fullName evidence="1">Uncharacterized protein</fullName>
    </submittedName>
</protein>